<organism evidence="1">
    <name type="scientific">marine metagenome</name>
    <dbReference type="NCBI Taxonomy" id="408172"/>
    <lineage>
        <taxon>unclassified sequences</taxon>
        <taxon>metagenomes</taxon>
        <taxon>ecological metagenomes</taxon>
    </lineage>
</organism>
<dbReference type="EMBL" id="UINC01043336">
    <property type="protein sequence ID" value="SVB47226.1"/>
    <property type="molecule type" value="Genomic_DNA"/>
</dbReference>
<feature type="non-terminal residue" evidence="1">
    <location>
        <position position="49"/>
    </location>
</feature>
<name>A0A382E8W2_9ZZZZ</name>
<dbReference type="AlphaFoldDB" id="A0A382E8W2"/>
<sequence length="49" mass="5537">MLILYICASIGGTCDTWVKKPHFDDWDSCMRAGYANSLEFIEEAGSEYV</sequence>
<evidence type="ECO:0000313" key="1">
    <source>
        <dbReference type="EMBL" id="SVB47226.1"/>
    </source>
</evidence>
<accession>A0A382E8W2</accession>
<protein>
    <submittedName>
        <fullName evidence="1">Uncharacterized protein</fullName>
    </submittedName>
</protein>
<gene>
    <name evidence="1" type="ORF">METZ01_LOCUS200080</name>
</gene>
<proteinExistence type="predicted"/>
<reference evidence="1" key="1">
    <citation type="submission" date="2018-05" db="EMBL/GenBank/DDBJ databases">
        <authorList>
            <person name="Lanie J.A."/>
            <person name="Ng W.-L."/>
            <person name="Kazmierczak K.M."/>
            <person name="Andrzejewski T.M."/>
            <person name="Davidsen T.M."/>
            <person name="Wayne K.J."/>
            <person name="Tettelin H."/>
            <person name="Glass J.I."/>
            <person name="Rusch D."/>
            <person name="Podicherti R."/>
            <person name="Tsui H.-C.T."/>
            <person name="Winkler M.E."/>
        </authorList>
    </citation>
    <scope>NUCLEOTIDE SEQUENCE</scope>
</reference>